<sequence>MRNKVMRVVAGALLSGGVAVAGVGLSAGTAQAICDPICHHQWCPGQPLPNSGEPIGWDRSVCHDWYYAPAPGLHVIEGVPAPGPGGTGFPLP</sequence>
<evidence type="ECO:0000256" key="1">
    <source>
        <dbReference type="SAM" id="SignalP"/>
    </source>
</evidence>
<evidence type="ECO:0008006" key="4">
    <source>
        <dbReference type="Google" id="ProtNLM"/>
    </source>
</evidence>
<dbReference type="RefSeq" id="WP_085175923.1">
    <property type="nucleotide sequence ID" value="NZ_JACKVQ010000006.1"/>
</dbReference>
<accession>A0A1X2A668</accession>
<dbReference type="AlphaFoldDB" id="A0A1X2A668"/>
<protein>
    <recommendedName>
        <fullName evidence="4">Secreted protein</fullName>
    </recommendedName>
</protein>
<reference evidence="2 3" key="1">
    <citation type="journal article" date="2015" name="Emerg. Microbes Infect.">
        <title>Characterization of 17 strains belonging to the Mycobacterium simiae complex and description of Mycobacterium paraense sp. nov.</title>
        <authorList>
            <person name="Fusco da Costa A.R."/>
            <person name="Fedrizzi T."/>
            <person name="Lopes M.L."/>
            <person name="Pecorari M."/>
            <person name="Oliveira da Costa W.L."/>
            <person name="Giacobazzi E."/>
            <person name="da Costa Bahia J.R."/>
            <person name="De Sanctis V."/>
            <person name="Batista Lima K.V."/>
            <person name="Bertorelli R."/>
            <person name="Grottola A."/>
            <person name="Fabio A."/>
            <person name="Mariottini A."/>
            <person name="Ferretti P."/>
            <person name="Di Leva F."/>
            <person name="Fregni Serpini G."/>
            <person name="Tagliazucchi S."/>
            <person name="Rumpianesi F."/>
            <person name="Jousson O."/>
            <person name="Segata N."/>
            <person name="Tortoli E."/>
        </authorList>
    </citation>
    <scope>NUCLEOTIDE SEQUENCE [LARGE SCALE GENOMIC DNA]</scope>
    <source>
        <strain evidence="2 3">IEC33</strain>
    </source>
</reference>
<keyword evidence="1" id="KW-0732">Signal</keyword>
<name>A0A1X2A668_9MYCO</name>
<evidence type="ECO:0000313" key="2">
    <source>
        <dbReference type="EMBL" id="ORW40788.1"/>
    </source>
</evidence>
<dbReference type="EMBL" id="LQPN01000066">
    <property type="protein sequence ID" value="ORW40788.1"/>
    <property type="molecule type" value="Genomic_DNA"/>
</dbReference>
<feature type="chain" id="PRO_5039100572" description="Secreted protein" evidence="1">
    <location>
        <begin position="22"/>
        <end position="92"/>
    </location>
</feature>
<organism evidence="2 3">
    <name type="scientific">Mycobacterium paraense</name>
    <dbReference type="NCBI Taxonomy" id="767916"/>
    <lineage>
        <taxon>Bacteria</taxon>
        <taxon>Bacillati</taxon>
        <taxon>Actinomycetota</taxon>
        <taxon>Actinomycetes</taxon>
        <taxon>Mycobacteriales</taxon>
        <taxon>Mycobacteriaceae</taxon>
        <taxon>Mycobacterium</taxon>
        <taxon>Mycobacterium simiae complex</taxon>
    </lineage>
</organism>
<dbReference type="OrthoDB" id="4736778at2"/>
<gene>
    <name evidence="2" type="ORF">AWB90_22980</name>
</gene>
<proteinExistence type="predicted"/>
<dbReference type="Proteomes" id="UP000193285">
    <property type="component" value="Unassembled WGS sequence"/>
</dbReference>
<evidence type="ECO:0000313" key="3">
    <source>
        <dbReference type="Proteomes" id="UP000193285"/>
    </source>
</evidence>
<comment type="caution">
    <text evidence="2">The sequence shown here is derived from an EMBL/GenBank/DDBJ whole genome shotgun (WGS) entry which is preliminary data.</text>
</comment>
<feature type="signal peptide" evidence="1">
    <location>
        <begin position="1"/>
        <end position="21"/>
    </location>
</feature>